<evidence type="ECO:0000256" key="4">
    <source>
        <dbReference type="SAM" id="Coils"/>
    </source>
</evidence>
<dbReference type="eggNOG" id="ENOG502QQ9W">
    <property type="taxonomic scope" value="Eukaryota"/>
</dbReference>
<dbReference type="STRING" id="312017.I7MH16"/>
<evidence type="ECO:0000256" key="5">
    <source>
        <dbReference type="SAM" id="MobiDB-lite"/>
    </source>
</evidence>
<evidence type="ECO:0000256" key="1">
    <source>
        <dbReference type="ARBA" id="ARBA00004120"/>
    </source>
</evidence>
<feature type="compositionally biased region" description="Low complexity" evidence="5">
    <location>
        <begin position="1"/>
        <end position="30"/>
    </location>
</feature>
<dbReference type="InterPro" id="IPR040369">
    <property type="entry name" value="ARMC9"/>
</dbReference>
<feature type="coiled-coil region" evidence="4">
    <location>
        <begin position="1061"/>
        <end position="1090"/>
    </location>
</feature>
<feature type="compositionally biased region" description="Low complexity" evidence="5">
    <location>
        <begin position="1029"/>
        <end position="1043"/>
    </location>
</feature>
<dbReference type="InterPro" id="IPR056327">
    <property type="entry name" value="ARMC9_CTLH-like_dom"/>
</dbReference>
<dbReference type="Pfam" id="PF21050">
    <property type="entry name" value="ARMC9_ARM"/>
    <property type="match status" value="1"/>
</dbReference>
<sequence>MKKNQGSAGNGNQNSNLNSNSQSQNNTSKGRLSAQNQRKVAQSNTNISHQNSSASTNNNSHQSIQNQEEKRRPQTNADKYKPNQISNVNNLQRQSVQSVTNLREKKQLEMHADQDIYYGDNDDNEDKIAKDSQPETERQIELSEDQESIVKLVSGYLVKHGCNRSNEIFLKEIYRPQNPQNKKQMIVNQLINAFQKGKRDLFFGKWTSFPHNNKPNQIDKLEFYLQIYFLIYEIHPLFKTKDKIGNDRIEYFRSYLDSKGSELSKTTELLTFYALPYIQKPYEHQSFKHLFTQEWVQDLQKKLKSSLDKLINEEDQYCKLEELYFQSKSKPDQAKQQQAHQQILSNQNVVQQQPFYPAPYAPALQQQMNNNGQNINISNNNMQPNNINVSYLQNDISYLPDNSYITDNNSLRANNDQYLRVLQELNSRYSNLHKVYIQVQEQAKQAIMDSHQKWFKLGQDLVYLAKDLIGMVEMATKGNPPSPQIFESKKKKLGQFEHFLSSNIEDLVQQNQDISLFEKQVSIIEYDQSPIMQQYKVQQHPQFNGQILNSNLQFDQSPQNIQQVGAGYDINLLNSRKGQNSYDQMSQVQQQQQQQQIHQQHQQYQIPHQNQQALQQNHNLYQQHQIDQDNDFQSYAPIDFNKIKISLKQETNFQFKISILQALRWRIAKTRNAYQRREVIISYTINDLLGCSKNDQLLQNSIFNSPNERLTEFGLRLVNALASDFEGRTYLVESEALVKLLIAILRREKEDSSTRRNALGALQKLSLRKKPQIVMIQNDLIKWIVETLREEKDQLSEYSYEYATALFMNLSLRSLGRDKCEDEDLRVLEVLQQLLEHENQQVRTFVNGTLYSLLSRPALKEQSRQLSLLQYLVHLRDNSDERFNKQLQYIINQLEKPDEEEEEENTSDQEEDNDEDDIEDEEMDDEDDQDEYLDLIEVPGNDQQLIGENLLIQQFSLRGQEALRQHNMTRTALEESKKNAHNQSILNQSRINNRPEPFNRPATPSLSISQISHSQMQGYQQDTKRNKNQHNIQHQNSQQKQYQQNIYTQQQYQQRDNGEQLSQQQQQLMLLKQKQQMQQQQIQQNQQQQQYINQYQQHQKQNLNQQYIHQSPQMYNDGNNYSQNSSDSKTYIQHQQQHQQSVKNNHNLPVNQNTKLPHNEIKVSDTKEAFAPRPKIPRTPPSNIDEDSN</sequence>
<dbReference type="GO" id="GO:0060271">
    <property type="term" value="P:cilium assembly"/>
    <property type="evidence" value="ECO:0007669"/>
    <property type="project" value="InterPro"/>
</dbReference>
<evidence type="ECO:0000259" key="7">
    <source>
        <dbReference type="Pfam" id="PF23138"/>
    </source>
</evidence>
<dbReference type="KEGG" id="tet:TTHERM_00420850"/>
<feature type="compositionally biased region" description="Basic and acidic residues" evidence="5">
    <location>
        <begin position="126"/>
        <end position="138"/>
    </location>
</feature>
<dbReference type="InterPro" id="IPR011989">
    <property type="entry name" value="ARM-like"/>
</dbReference>
<proteinExistence type="predicted"/>
<dbReference type="GO" id="GO:0097542">
    <property type="term" value="C:ciliary tip"/>
    <property type="evidence" value="ECO:0007669"/>
    <property type="project" value="TreeGrafter"/>
</dbReference>
<keyword evidence="4" id="KW-0175">Coiled coil</keyword>
<feature type="region of interest" description="Disordered" evidence="5">
    <location>
        <begin position="973"/>
        <end position="1043"/>
    </location>
</feature>
<dbReference type="AlphaFoldDB" id="I7MH16"/>
<dbReference type="GeneID" id="7831480"/>
<dbReference type="PANTHER" id="PTHR14881:SF4">
    <property type="entry name" value="LISH DOMAIN-CONTAINING PROTEIN ARMC9"/>
    <property type="match status" value="1"/>
</dbReference>
<name>I7MH16_TETTS</name>
<dbReference type="GO" id="GO:0036064">
    <property type="term" value="C:ciliary basal body"/>
    <property type="evidence" value="ECO:0007669"/>
    <property type="project" value="InterPro"/>
</dbReference>
<feature type="compositionally biased region" description="Polar residues" evidence="5">
    <location>
        <begin position="33"/>
        <end position="66"/>
    </location>
</feature>
<feature type="domain" description="ARMC9 CTLH-like" evidence="7">
    <location>
        <begin position="186"/>
        <end position="312"/>
    </location>
</feature>
<organism evidence="8 9">
    <name type="scientific">Tetrahymena thermophila (strain SB210)</name>
    <dbReference type="NCBI Taxonomy" id="312017"/>
    <lineage>
        <taxon>Eukaryota</taxon>
        <taxon>Sar</taxon>
        <taxon>Alveolata</taxon>
        <taxon>Ciliophora</taxon>
        <taxon>Intramacronucleata</taxon>
        <taxon>Oligohymenophorea</taxon>
        <taxon>Hymenostomatida</taxon>
        <taxon>Tetrahymenina</taxon>
        <taxon>Tetrahymenidae</taxon>
        <taxon>Tetrahymena</taxon>
    </lineage>
</organism>
<feature type="compositionally biased region" description="Polar residues" evidence="5">
    <location>
        <begin position="981"/>
        <end position="992"/>
    </location>
</feature>
<dbReference type="GO" id="GO:0005813">
    <property type="term" value="C:centrosome"/>
    <property type="evidence" value="ECO:0007669"/>
    <property type="project" value="UniProtKB-SubCell"/>
</dbReference>
<gene>
    <name evidence="8" type="ORF">TTHERM_00420850</name>
</gene>
<dbReference type="OrthoDB" id="538223at2759"/>
<dbReference type="Gene3D" id="1.25.10.10">
    <property type="entry name" value="Leucine-rich Repeat Variant"/>
    <property type="match status" value="1"/>
</dbReference>
<feature type="compositionally biased region" description="Acidic residues" evidence="5">
    <location>
        <begin position="897"/>
        <end position="928"/>
    </location>
</feature>
<dbReference type="Proteomes" id="UP000009168">
    <property type="component" value="Unassembled WGS sequence"/>
</dbReference>
<dbReference type="PANTHER" id="PTHR14881">
    <property type="entry name" value="LISH DOMAIN-CONTAINING PROTEIN ARMC9"/>
    <property type="match status" value="1"/>
</dbReference>
<dbReference type="InParanoid" id="I7MH16"/>
<accession>I7MH16</accession>
<evidence type="ECO:0000313" key="9">
    <source>
        <dbReference type="Proteomes" id="UP000009168"/>
    </source>
</evidence>
<keyword evidence="9" id="KW-1185">Reference proteome</keyword>
<dbReference type="GO" id="GO:0005814">
    <property type="term" value="C:centriole"/>
    <property type="evidence" value="ECO:0007669"/>
    <property type="project" value="TreeGrafter"/>
</dbReference>
<feature type="region of interest" description="Disordered" evidence="5">
    <location>
        <begin position="893"/>
        <end position="928"/>
    </location>
</feature>
<dbReference type="SUPFAM" id="SSF48371">
    <property type="entry name" value="ARM repeat"/>
    <property type="match status" value="1"/>
</dbReference>
<evidence type="ECO:0000313" key="8">
    <source>
        <dbReference type="EMBL" id="EAR85677.1"/>
    </source>
</evidence>
<evidence type="ECO:0000256" key="3">
    <source>
        <dbReference type="ARBA" id="ARBA00023273"/>
    </source>
</evidence>
<dbReference type="HOGENOM" id="CLU_007962_0_0_1"/>
<feature type="domain" description="LisH" evidence="6">
    <location>
        <begin position="775"/>
        <end position="894"/>
    </location>
</feature>
<evidence type="ECO:0000259" key="6">
    <source>
        <dbReference type="Pfam" id="PF21050"/>
    </source>
</evidence>
<feature type="region of interest" description="Disordered" evidence="5">
    <location>
        <begin position="1112"/>
        <end position="1189"/>
    </location>
</feature>
<evidence type="ECO:0000256" key="2">
    <source>
        <dbReference type="ARBA" id="ARBA00022794"/>
    </source>
</evidence>
<dbReference type="InterPro" id="IPR016024">
    <property type="entry name" value="ARM-type_fold"/>
</dbReference>
<feature type="compositionally biased region" description="Polar residues" evidence="5">
    <location>
        <begin position="83"/>
        <end position="101"/>
    </location>
</feature>
<keyword evidence="3" id="KW-0966">Cell projection</keyword>
<dbReference type="Pfam" id="PF23138">
    <property type="entry name" value="CTLH_Armc9"/>
    <property type="match status" value="1"/>
</dbReference>
<feature type="compositionally biased region" description="Polar residues" evidence="5">
    <location>
        <begin position="1112"/>
        <end position="1132"/>
    </location>
</feature>
<comment type="subcellular location">
    <subcellularLocation>
        <location evidence="1">Cytoplasm</location>
        <location evidence="1">Cytoskeleton</location>
        <location evidence="1">Cilium basal body</location>
    </subcellularLocation>
</comment>
<feature type="coiled-coil region" evidence="4">
    <location>
        <begin position="408"/>
        <end position="442"/>
    </location>
</feature>
<protein>
    <recommendedName>
        <fullName evidence="10">LisH domain-containing protein ARMC9</fullName>
    </recommendedName>
</protein>
<feature type="compositionally biased region" description="Basic and acidic residues" evidence="5">
    <location>
        <begin position="102"/>
        <end position="114"/>
    </location>
</feature>
<feature type="compositionally biased region" description="Basic and acidic residues" evidence="5">
    <location>
        <begin position="1157"/>
        <end position="1170"/>
    </location>
</feature>
<dbReference type="RefSeq" id="XP_001033340.1">
    <property type="nucleotide sequence ID" value="XM_001033340.2"/>
</dbReference>
<feature type="compositionally biased region" description="Polar residues" evidence="5">
    <location>
        <begin position="1141"/>
        <end position="1156"/>
    </location>
</feature>
<feature type="region of interest" description="Disordered" evidence="5">
    <location>
        <begin position="1"/>
        <end position="138"/>
    </location>
</feature>
<feature type="compositionally biased region" description="Polar residues" evidence="5">
    <location>
        <begin position="1002"/>
        <end position="1021"/>
    </location>
</feature>
<reference evidence="9" key="1">
    <citation type="journal article" date="2006" name="PLoS Biol.">
        <title>Macronuclear genome sequence of the ciliate Tetrahymena thermophila, a model eukaryote.</title>
        <authorList>
            <person name="Eisen J.A."/>
            <person name="Coyne R.S."/>
            <person name="Wu M."/>
            <person name="Wu D."/>
            <person name="Thiagarajan M."/>
            <person name="Wortman J.R."/>
            <person name="Badger J.H."/>
            <person name="Ren Q."/>
            <person name="Amedeo P."/>
            <person name="Jones K.M."/>
            <person name="Tallon L.J."/>
            <person name="Delcher A.L."/>
            <person name="Salzberg S.L."/>
            <person name="Silva J.C."/>
            <person name="Haas B.J."/>
            <person name="Majoros W.H."/>
            <person name="Farzad M."/>
            <person name="Carlton J.M."/>
            <person name="Smith R.K. Jr."/>
            <person name="Garg J."/>
            <person name="Pearlman R.E."/>
            <person name="Karrer K.M."/>
            <person name="Sun L."/>
            <person name="Manning G."/>
            <person name="Elde N.C."/>
            <person name="Turkewitz A.P."/>
            <person name="Asai D.J."/>
            <person name="Wilkes D.E."/>
            <person name="Wang Y."/>
            <person name="Cai H."/>
            <person name="Collins K."/>
            <person name="Stewart B.A."/>
            <person name="Lee S.R."/>
            <person name="Wilamowska K."/>
            <person name="Weinberg Z."/>
            <person name="Ruzzo W.L."/>
            <person name="Wloga D."/>
            <person name="Gaertig J."/>
            <person name="Frankel J."/>
            <person name="Tsao C.-C."/>
            <person name="Gorovsky M.A."/>
            <person name="Keeling P.J."/>
            <person name="Waller R.F."/>
            <person name="Patron N.J."/>
            <person name="Cherry J.M."/>
            <person name="Stover N.A."/>
            <person name="Krieger C.J."/>
            <person name="del Toro C."/>
            <person name="Ryder H.F."/>
            <person name="Williamson S.C."/>
            <person name="Barbeau R.A."/>
            <person name="Hamilton E.P."/>
            <person name="Orias E."/>
        </authorList>
    </citation>
    <scope>NUCLEOTIDE SEQUENCE [LARGE SCALE GENOMIC DNA]</scope>
    <source>
        <strain evidence="9">SB210</strain>
    </source>
</reference>
<evidence type="ECO:0008006" key="10">
    <source>
        <dbReference type="Google" id="ProtNLM"/>
    </source>
</evidence>
<dbReference type="InterPro" id="IPR048959">
    <property type="entry name" value="ARMC9_ARM_dom"/>
</dbReference>
<dbReference type="EMBL" id="GG662536">
    <property type="protein sequence ID" value="EAR85677.1"/>
    <property type="molecule type" value="Genomic_DNA"/>
</dbReference>
<keyword evidence="2" id="KW-0970">Cilium biogenesis/degradation</keyword>